<keyword evidence="3" id="KW-1185">Reference proteome</keyword>
<reference evidence="2 3" key="2">
    <citation type="journal article" date="2015" name="Stand. Genomic Sci.">
        <title>High quality draft genomic sequence of Flavobacterium enshiense DK69(T) and comparison among Flavobacterium genomes.</title>
        <authorList>
            <person name="Zeng Z."/>
            <person name="Chen C."/>
            <person name="Du H."/>
            <person name="Wang G."/>
            <person name="Li M."/>
        </authorList>
    </citation>
    <scope>NUCLEOTIDE SEQUENCE [LARGE SCALE GENOMIC DNA]</scope>
    <source>
        <strain evidence="2 3">DK69</strain>
    </source>
</reference>
<dbReference type="PATRIC" id="fig|1107311.5.peg.1991"/>
<accession>V6SEU9</accession>
<evidence type="ECO:0000256" key="1">
    <source>
        <dbReference type="SAM" id="Phobius"/>
    </source>
</evidence>
<sequence length="60" mass="7442">MLSDKFNYFSDIKQWDDKIIISLLIIILFDTVFFMNYSYLKMFFYDIFPIKLIENNDCFF</sequence>
<feature type="transmembrane region" description="Helical" evidence="1">
    <location>
        <begin position="20"/>
        <end position="40"/>
    </location>
</feature>
<evidence type="ECO:0000313" key="3">
    <source>
        <dbReference type="Proteomes" id="UP000030149"/>
    </source>
</evidence>
<dbReference type="Proteomes" id="UP000030149">
    <property type="component" value="Unassembled WGS sequence"/>
</dbReference>
<proteinExistence type="predicted"/>
<keyword evidence="1" id="KW-0472">Membrane</keyword>
<gene>
    <name evidence="2" type="ORF">Q767_04140</name>
</gene>
<comment type="caution">
    <text evidence="2">The sequence shown here is derived from an EMBL/GenBank/DDBJ whole genome shotgun (WGS) entry which is preliminary data.</text>
</comment>
<dbReference type="AlphaFoldDB" id="V6SEU9"/>
<keyword evidence="1" id="KW-0812">Transmembrane</keyword>
<evidence type="ECO:0000313" key="2">
    <source>
        <dbReference type="EMBL" id="KGO96893.1"/>
    </source>
</evidence>
<name>V6SEU9_9FLAO</name>
<dbReference type="EMBL" id="JRLZ01000003">
    <property type="protein sequence ID" value="KGO96893.1"/>
    <property type="molecule type" value="Genomic_DNA"/>
</dbReference>
<protein>
    <submittedName>
        <fullName evidence="2">Uncharacterized protein</fullName>
    </submittedName>
</protein>
<organism evidence="2 3">
    <name type="scientific">Flavobacterium enshiense DK69</name>
    <dbReference type="NCBI Taxonomy" id="1107311"/>
    <lineage>
        <taxon>Bacteria</taxon>
        <taxon>Pseudomonadati</taxon>
        <taxon>Bacteroidota</taxon>
        <taxon>Flavobacteriia</taxon>
        <taxon>Flavobacteriales</taxon>
        <taxon>Flavobacteriaceae</taxon>
        <taxon>Flavobacterium</taxon>
    </lineage>
</organism>
<keyword evidence="1" id="KW-1133">Transmembrane helix</keyword>
<reference evidence="3" key="1">
    <citation type="submission" date="2013-09" db="EMBL/GenBank/DDBJ databases">
        <authorList>
            <person name="Zeng Z."/>
            <person name="Chen C."/>
        </authorList>
    </citation>
    <scope>NUCLEOTIDE SEQUENCE [LARGE SCALE GENOMIC DNA]</scope>
    <source>
        <strain evidence="3">DK69</strain>
    </source>
</reference>